<feature type="domain" description="N-acetyltransferase" evidence="3">
    <location>
        <begin position="4"/>
        <end position="149"/>
    </location>
</feature>
<dbReference type="AlphaFoldDB" id="A0A4R8L5B5"/>
<dbReference type="InterPro" id="IPR000182">
    <property type="entry name" value="GNAT_dom"/>
</dbReference>
<comment type="caution">
    <text evidence="4">The sequence shown here is derived from an EMBL/GenBank/DDBJ whole genome shotgun (WGS) entry which is preliminary data.</text>
</comment>
<keyword evidence="2" id="KW-0012">Acyltransferase</keyword>
<dbReference type="PANTHER" id="PTHR10545">
    <property type="entry name" value="DIAMINE N-ACETYLTRANSFERASE"/>
    <property type="match status" value="1"/>
</dbReference>
<keyword evidence="5" id="KW-1185">Reference proteome</keyword>
<dbReference type="OrthoDB" id="9805924at2"/>
<protein>
    <recommendedName>
        <fullName evidence="3">N-acetyltransferase domain-containing protein</fullName>
    </recommendedName>
</protein>
<dbReference type="Proteomes" id="UP000295509">
    <property type="component" value="Unassembled WGS sequence"/>
</dbReference>
<accession>A0A4R8L5B5</accession>
<dbReference type="GO" id="GO:0008080">
    <property type="term" value="F:N-acetyltransferase activity"/>
    <property type="evidence" value="ECO:0007669"/>
    <property type="project" value="TreeGrafter"/>
</dbReference>
<reference evidence="4 5" key="1">
    <citation type="submission" date="2019-03" db="EMBL/GenBank/DDBJ databases">
        <title>Genomic Encyclopedia of Type Strains, Phase III (KMG-III): the genomes of soil and plant-associated and newly described type strains.</title>
        <authorList>
            <person name="Whitman W."/>
        </authorList>
    </citation>
    <scope>NUCLEOTIDE SEQUENCE [LARGE SCALE GENOMIC DNA]</scope>
    <source>
        <strain evidence="4 5">LMG 29544</strain>
    </source>
</reference>
<evidence type="ECO:0000313" key="4">
    <source>
        <dbReference type="EMBL" id="TDY37827.1"/>
    </source>
</evidence>
<evidence type="ECO:0000313" key="5">
    <source>
        <dbReference type="Proteomes" id="UP000295509"/>
    </source>
</evidence>
<evidence type="ECO:0000256" key="2">
    <source>
        <dbReference type="ARBA" id="ARBA00023315"/>
    </source>
</evidence>
<dbReference type="SUPFAM" id="SSF55729">
    <property type="entry name" value="Acyl-CoA N-acyltransferases (Nat)"/>
    <property type="match status" value="1"/>
</dbReference>
<dbReference type="PROSITE" id="PS51186">
    <property type="entry name" value="GNAT"/>
    <property type="match status" value="1"/>
</dbReference>
<dbReference type="RefSeq" id="WP_134196944.1">
    <property type="nucleotide sequence ID" value="NZ_JBHLUW010000051.1"/>
</dbReference>
<dbReference type="EMBL" id="SORE01000034">
    <property type="protein sequence ID" value="TDY37827.1"/>
    <property type="molecule type" value="Genomic_DNA"/>
</dbReference>
<dbReference type="InterPro" id="IPR016181">
    <property type="entry name" value="Acyl_CoA_acyltransferase"/>
</dbReference>
<dbReference type="Pfam" id="PF00583">
    <property type="entry name" value="Acetyltransf_1"/>
    <property type="match status" value="1"/>
</dbReference>
<name>A0A4R8L5B5_9BURK</name>
<gene>
    <name evidence="4" type="ORF">BX592_13423</name>
</gene>
<dbReference type="InterPro" id="IPR051016">
    <property type="entry name" value="Diverse_Substrate_AcTransf"/>
</dbReference>
<organism evidence="4 5">
    <name type="scientific">Paraburkholderia rhizosphaerae</name>
    <dbReference type="NCBI Taxonomy" id="480658"/>
    <lineage>
        <taxon>Bacteria</taxon>
        <taxon>Pseudomonadati</taxon>
        <taxon>Pseudomonadota</taxon>
        <taxon>Betaproteobacteria</taxon>
        <taxon>Burkholderiales</taxon>
        <taxon>Burkholderiaceae</taxon>
        <taxon>Paraburkholderia</taxon>
    </lineage>
</organism>
<proteinExistence type="predicted"/>
<dbReference type="Gene3D" id="3.40.630.30">
    <property type="match status" value="1"/>
</dbReference>
<dbReference type="CDD" id="cd04301">
    <property type="entry name" value="NAT_SF"/>
    <property type="match status" value="1"/>
</dbReference>
<evidence type="ECO:0000256" key="1">
    <source>
        <dbReference type="ARBA" id="ARBA00022679"/>
    </source>
</evidence>
<dbReference type="PANTHER" id="PTHR10545:SF42">
    <property type="entry name" value="ACETYLTRANSFERASE"/>
    <property type="match status" value="1"/>
</dbReference>
<keyword evidence="1" id="KW-0808">Transferase</keyword>
<sequence length="149" mass="17494">MQSVEIKVIDRSDFDAWFSLWKNYQRFYKVDLPESVTLETWARLLDPVQPMHAALAMVGEQALGLAHTIYHRSTWATADDCYLHDLFVAPDARGSGIGRALIDHVYEDARRRGAFRVYWLTQESNHNARQLYDRVADRSGFIHYWKRFD</sequence>
<evidence type="ECO:0000259" key="3">
    <source>
        <dbReference type="PROSITE" id="PS51186"/>
    </source>
</evidence>